<keyword evidence="1" id="KW-0732">Signal</keyword>
<evidence type="ECO:0000313" key="2">
    <source>
        <dbReference type="EMBL" id="KAG5461583.1"/>
    </source>
</evidence>
<feature type="chain" id="PRO_5034364465" description="Secreted protein" evidence="1">
    <location>
        <begin position="26"/>
        <end position="86"/>
    </location>
</feature>
<evidence type="ECO:0008006" key="4">
    <source>
        <dbReference type="Google" id="ProtNLM"/>
    </source>
</evidence>
<evidence type="ECO:0000313" key="3">
    <source>
        <dbReference type="Proteomes" id="UP000673691"/>
    </source>
</evidence>
<comment type="caution">
    <text evidence="2">The sequence shown here is derived from an EMBL/GenBank/DDBJ whole genome shotgun (WGS) entry which is preliminary data.</text>
</comment>
<dbReference type="EMBL" id="JAEFCI010003430">
    <property type="protein sequence ID" value="KAG5461583.1"/>
    <property type="molecule type" value="Genomic_DNA"/>
</dbReference>
<gene>
    <name evidence="2" type="ORF">BJ554DRAFT_6203</name>
</gene>
<organism evidence="2 3">
    <name type="scientific">Olpidium bornovanus</name>
    <dbReference type="NCBI Taxonomy" id="278681"/>
    <lineage>
        <taxon>Eukaryota</taxon>
        <taxon>Fungi</taxon>
        <taxon>Fungi incertae sedis</taxon>
        <taxon>Olpidiomycota</taxon>
        <taxon>Olpidiomycotina</taxon>
        <taxon>Olpidiomycetes</taxon>
        <taxon>Olpidiales</taxon>
        <taxon>Olpidiaceae</taxon>
        <taxon>Olpidium</taxon>
    </lineage>
</organism>
<sequence>MVTTGTATGTIMVAAMAIAPATVTAHNAADTVTRLRTTPATTLTTTATAGGKRRSLIFGSTELTERRSPSTTTVTSPWNLFLWTTT</sequence>
<feature type="signal peptide" evidence="1">
    <location>
        <begin position="1"/>
        <end position="25"/>
    </location>
</feature>
<name>A0A8H7ZZ03_9FUNG</name>
<dbReference type="AlphaFoldDB" id="A0A8H7ZZ03"/>
<evidence type="ECO:0000256" key="1">
    <source>
        <dbReference type="SAM" id="SignalP"/>
    </source>
</evidence>
<keyword evidence="3" id="KW-1185">Reference proteome</keyword>
<protein>
    <recommendedName>
        <fullName evidence="4">Secreted protein</fullName>
    </recommendedName>
</protein>
<proteinExistence type="predicted"/>
<dbReference type="Proteomes" id="UP000673691">
    <property type="component" value="Unassembled WGS sequence"/>
</dbReference>
<reference evidence="2 3" key="1">
    <citation type="journal article" name="Sci. Rep.">
        <title>Genome-scale phylogenetic analyses confirm Olpidium as the closest living zoosporic fungus to the non-flagellated, terrestrial fungi.</title>
        <authorList>
            <person name="Chang Y."/>
            <person name="Rochon D."/>
            <person name="Sekimoto S."/>
            <person name="Wang Y."/>
            <person name="Chovatia M."/>
            <person name="Sandor L."/>
            <person name="Salamov A."/>
            <person name="Grigoriev I.V."/>
            <person name="Stajich J.E."/>
            <person name="Spatafora J.W."/>
        </authorList>
    </citation>
    <scope>NUCLEOTIDE SEQUENCE [LARGE SCALE GENOMIC DNA]</scope>
    <source>
        <strain evidence="2">S191</strain>
    </source>
</reference>
<accession>A0A8H7ZZ03</accession>